<keyword evidence="4" id="KW-1185">Reference proteome</keyword>
<dbReference type="InterPro" id="IPR014529">
    <property type="entry name" value="UCP026631"/>
</dbReference>
<feature type="transmembrane region" description="Helical" evidence="1">
    <location>
        <begin position="30"/>
        <end position="51"/>
    </location>
</feature>
<feature type="transmembrane region" description="Helical" evidence="1">
    <location>
        <begin position="375"/>
        <end position="393"/>
    </location>
</feature>
<comment type="caution">
    <text evidence="3">The sequence shown here is derived from an EMBL/GenBank/DDBJ whole genome shotgun (WGS) entry which is preliminary data.</text>
</comment>
<feature type="transmembrane region" description="Helical" evidence="1">
    <location>
        <begin position="234"/>
        <end position="258"/>
    </location>
</feature>
<proteinExistence type="predicted"/>
<name>A0ABP8U3S7_9ACTN</name>
<gene>
    <name evidence="3" type="ORF">GCM10023196_006480</name>
</gene>
<evidence type="ECO:0000313" key="3">
    <source>
        <dbReference type="EMBL" id="GAA4620862.1"/>
    </source>
</evidence>
<evidence type="ECO:0000256" key="1">
    <source>
        <dbReference type="SAM" id="Phobius"/>
    </source>
</evidence>
<dbReference type="PIRSF" id="PIRSF026631">
    <property type="entry name" value="UCP026631"/>
    <property type="match status" value="1"/>
</dbReference>
<dbReference type="PANTHER" id="PTHR34473:SF2">
    <property type="entry name" value="UPF0699 TRANSMEMBRANE PROTEIN YDBT"/>
    <property type="match status" value="1"/>
</dbReference>
<evidence type="ECO:0000313" key="4">
    <source>
        <dbReference type="Proteomes" id="UP001501442"/>
    </source>
</evidence>
<feature type="transmembrane region" description="Helical" evidence="1">
    <location>
        <begin position="399"/>
        <end position="420"/>
    </location>
</feature>
<feature type="transmembrane region" description="Helical" evidence="1">
    <location>
        <begin position="190"/>
        <end position="209"/>
    </location>
</feature>
<sequence length="512" mass="55117">MTPGSVTQSAASPPVVPWERLNVRLIPANMSLLAAPLASFGGTLLVTGGGLGLQALLTLGSILVAFLAVTGFGLMRFLTTRYRITDERIELRSGLLFRSERTLPVDRVRSIDLTANPLHRIFGLTSVRIGTGEQTSATGRRLTLDGVGKTQAAELRRRLLSRRDAATGWPADEDGPIAAMDWSWVRYGPLTIWGVGGLLAAVGTAYRTLHEMKIDPLRFGFVKAVEQSYGSVPLWFGLLGTVLIIVVLGAVVSTATLIEGWRGYRLERADGGVLRVRRGLLVTRSVTIEERRLSGVELREPMLLRWAGGARLNAVAGGLGNRDENRRRRLLSPPMPRAEVLRAAADVLAETESPTASAALRTHPRVVLRRRIGRGLIVTASAVSALAVLGVWLSSSFLYAAVICALVLLPAAVALAFTAYRALGHGLRGRYLVTRSGAFARSTVALKRADVIGWSITRSIFQRRAGLLTLGAATAAGEHCYKIRDVAVSDGLAFAEEAVPDLLTPFLQRTPS</sequence>
<keyword evidence="1" id="KW-0812">Transmembrane</keyword>
<organism evidence="3 4">
    <name type="scientific">Actinoallomurus vinaceus</name>
    <dbReference type="NCBI Taxonomy" id="1080074"/>
    <lineage>
        <taxon>Bacteria</taxon>
        <taxon>Bacillati</taxon>
        <taxon>Actinomycetota</taxon>
        <taxon>Actinomycetes</taxon>
        <taxon>Streptosporangiales</taxon>
        <taxon>Thermomonosporaceae</taxon>
        <taxon>Actinoallomurus</taxon>
    </lineage>
</organism>
<reference evidence="4" key="1">
    <citation type="journal article" date="2019" name="Int. J. Syst. Evol. Microbiol.">
        <title>The Global Catalogue of Microorganisms (GCM) 10K type strain sequencing project: providing services to taxonomists for standard genome sequencing and annotation.</title>
        <authorList>
            <consortium name="The Broad Institute Genomics Platform"/>
            <consortium name="The Broad Institute Genome Sequencing Center for Infectious Disease"/>
            <person name="Wu L."/>
            <person name="Ma J."/>
        </authorList>
    </citation>
    <scope>NUCLEOTIDE SEQUENCE [LARGE SCALE GENOMIC DNA]</scope>
    <source>
        <strain evidence="4">JCM 17939</strain>
    </source>
</reference>
<dbReference type="RefSeq" id="WP_345429084.1">
    <property type="nucleotide sequence ID" value="NZ_BAABHK010000001.1"/>
</dbReference>
<feature type="domain" description="YdbS-like PH" evidence="2">
    <location>
        <begin position="420"/>
        <end position="496"/>
    </location>
</feature>
<feature type="transmembrane region" description="Helical" evidence="1">
    <location>
        <begin position="57"/>
        <end position="78"/>
    </location>
</feature>
<dbReference type="InterPro" id="IPR005182">
    <property type="entry name" value="YdbS-like_PH"/>
</dbReference>
<keyword evidence="1" id="KW-0472">Membrane</keyword>
<evidence type="ECO:0000259" key="2">
    <source>
        <dbReference type="Pfam" id="PF03703"/>
    </source>
</evidence>
<dbReference type="Pfam" id="PF03703">
    <property type="entry name" value="bPH_2"/>
    <property type="match status" value="2"/>
</dbReference>
<protein>
    <submittedName>
        <fullName evidence="3">PH domain-containing protein</fullName>
    </submittedName>
</protein>
<accession>A0ABP8U3S7</accession>
<dbReference type="EMBL" id="BAABHK010000001">
    <property type="protein sequence ID" value="GAA4620862.1"/>
    <property type="molecule type" value="Genomic_DNA"/>
</dbReference>
<keyword evidence="1" id="KW-1133">Transmembrane helix</keyword>
<dbReference type="Proteomes" id="UP001501442">
    <property type="component" value="Unassembled WGS sequence"/>
</dbReference>
<feature type="domain" description="YdbS-like PH" evidence="2">
    <location>
        <begin position="79"/>
        <end position="159"/>
    </location>
</feature>
<dbReference type="PANTHER" id="PTHR34473">
    <property type="entry name" value="UPF0699 TRANSMEMBRANE PROTEIN YDBS"/>
    <property type="match status" value="1"/>
</dbReference>